<keyword evidence="2" id="KW-0472">Membrane</keyword>
<dbReference type="PROSITE" id="PS50106">
    <property type="entry name" value="PDZ"/>
    <property type="match status" value="1"/>
</dbReference>
<dbReference type="PROSITE" id="PS51786">
    <property type="entry name" value="LON_PROTEOLYTIC"/>
    <property type="match status" value="1"/>
</dbReference>
<protein>
    <recommendedName>
        <fullName evidence="1">endopeptidase La</fullName>
        <ecNumber evidence="1">3.4.21.53</ecNumber>
    </recommendedName>
</protein>
<dbReference type="Pfam" id="PF13180">
    <property type="entry name" value="PDZ_2"/>
    <property type="match status" value="1"/>
</dbReference>
<feature type="transmembrane region" description="Helical" evidence="2">
    <location>
        <begin position="12"/>
        <end position="34"/>
    </location>
</feature>
<dbReference type="Gene3D" id="2.30.42.10">
    <property type="match status" value="1"/>
</dbReference>
<keyword evidence="1" id="KW-0645">Protease</keyword>
<dbReference type="InterPro" id="IPR008269">
    <property type="entry name" value="Lon_proteolytic"/>
</dbReference>
<accession>A0A1H3MJQ3</accession>
<keyword evidence="6" id="KW-1185">Reference proteome</keyword>
<reference evidence="6" key="1">
    <citation type="submission" date="2016-10" db="EMBL/GenBank/DDBJ databases">
        <authorList>
            <person name="Varghese N."/>
            <person name="Submissions S."/>
        </authorList>
    </citation>
    <scope>NUCLEOTIDE SEQUENCE [LARGE SCALE GENOMIC DNA]</scope>
    <source>
        <strain evidence="6">SP</strain>
    </source>
</reference>
<proteinExistence type="inferred from homology"/>
<feature type="domain" description="PDZ" evidence="3">
    <location>
        <begin position="105"/>
        <end position="166"/>
    </location>
</feature>
<dbReference type="Pfam" id="PF05362">
    <property type="entry name" value="Lon_C"/>
    <property type="match status" value="1"/>
</dbReference>
<comment type="catalytic activity">
    <reaction evidence="1">
        <text>Hydrolysis of proteins in presence of ATP.</text>
        <dbReference type="EC" id="3.4.21.53"/>
    </reaction>
</comment>
<dbReference type="GO" id="GO:0004252">
    <property type="term" value="F:serine-type endopeptidase activity"/>
    <property type="evidence" value="ECO:0007669"/>
    <property type="project" value="UniProtKB-UniRule"/>
</dbReference>
<dbReference type="STRING" id="1503961.SAMN05421736_103247"/>
<evidence type="ECO:0000259" key="4">
    <source>
        <dbReference type="PROSITE" id="PS51786"/>
    </source>
</evidence>
<dbReference type="GO" id="GO:0004176">
    <property type="term" value="F:ATP-dependent peptidase activity"/>
    <property type="evidence" value="ECO:0007669"/>
    <property type="project" value="UniProtKB-UniRule"/>
</dbReference>
<evidence type="ECO:0000256" key="2">
    <source>
        <dbReference type="SAM" id="Phobius"/>
    </source>
</evidence>
<evidence type="ECO:0000313" key="5">
    <source>
        <dbReference type="EMBL" id="SDY76648.1"/>
    </source>
</evidence>
<name>A0A1H3MJQ3_9BACI</name>
<gene>
    <name evidence="5" type="ORF">SAMN05421736_103247</name>
</gene>
<dbReference type="EC" id="3.4.21.53" evidence="1"/>
<dbReference type="InterPro" id="IPR020568">
    <property type="entry name" value="Ribosomal_Su5_D2-typ_SF"/>
</dbReference>
<dbReference type="InterPro" id="IPR027065">
    <property type="entry name" value="Lon_Prtase"/>
</dbReference>
<sequence length="349" mass="38347">MKTGAERTKRGFIKWVILVAFLIAINFYELPYYFTIPGDALELTDVIDVEGGYGHDGAFMLTTVRMGKANVVNYLWARLSDQRELIPEEQVRPEGETDEEYQHRQMMLMDSSQDLAVVVAYNHAGKTAYFENYGVYVTALIPDMDAARKLTTGDLIIAVDGKEVLEAESLLDLLADYQIGDEVTLTVVEGEAQKEVAVEIMPFPEELDETGERGGLGISNPMTNRSLIKEPEIEIDTNKIGGPSAGLMFSLEIYNQLIEADITKGYNIAGTGSIDEEGQVGRIGGVKQKVIAADKAGADFFFAPNENGTETSNYVEAKEAAEKMGMNMEIVPVDSFADALAFLEQLPPN</sequence>
<dbReference type="InterPro" id="IPR014721">
    <property type="entry name" value="Ribsml_uS5_D2-typ_fold_subgr"/>
</dbReference>
<keyword evidence="1" id="KW-0378">Hydrolase</keyword>
<keyword evidence="2" id="KW-1133">Transmembrane helix</keyword>
<dbReference type="SUPFAM" id="SSF54211">
    <property type="entry name" value="Ribosomal protein S5 domain 2-like"/>
    <property type="match status" value="1"/>
</dbReference>
<evidence type="ECO:0000313" key="6">
    <source>
        <dbReference type="Proteomes" id="UP000198935"/>
    </source>
</evidence>
<evidence type="ECO:0000259" key="3">
    <source>
        <dbReference type="PROSITE" id="PS50106"/>
    </source>
</evidence>
<dbReference type="PANTHER" id="PTHR10046">
    <property type="entry name" value="ATP DEPENDENT LON PROTEASE FAMILY MEMBER"/>
    <property type="match status" value="1"/>
</dbReference>
<dbReference type="SUPFAM" id="SSF50156">
    <property type="entry name" value="PDZ domain-like"/>
    <property type="match status" value="1"/>
</dbReference>
<dbReference type="SMART" id="SM00228">
    <property type="entry name" value="PDZ"/>
    <property type="match status" value="1"/>
</dbReference>
<dbReference type="EMBL" id="FNPI01000003">
    <property type="protein sequence ID" value="SDY76648.1"/>
    <property type="molecule type" value="Genomic_DNA"/>
</dbReference>
<organism evidence="5 6">
    <name type="scientific">Evansella caseinilytica</name>
    <dbReference type="NCBI Taxonomy" id="1503961"/>
    <lineage>
        <taxon>Bacteria</taxon>
        <taxon>Bacillati</taxon>
        <taxon>Bacillota</taxon>
        <taxon>Bacilli</taxon>
        <taxon>Bacillales</taxon>
        <taxon>Bacillaceae</taxon>
        <taxon>Evansella</taxon>
    </lineage>
</organism>
<dbReference type="GO" id="GO:0030163">
    <property type="term" value="P:protein catabolic process"/>
    <property type="evidence" value="ECO:0007669"/>
    <property type="project" value="InterPro"/>
</dbReference>
<dbReference type="OrthoDB" id="2356897at2"/>
<feature type="active site" evidence="1">
    <location>
        <position position="244"/>
    </location>
</feature>
<evidence type="ECO:0000256" key="1">
    <source>
        <dbReference type="PROSITE-ProRule" id="PRU01122"/>
    </source>
</evidence>
<dbReference type="InterPro" id="IPR001478">
    <property type="entry name" value="PDZ"/>
</dbReference>
<dbReference type="Proteomes" id="UP000198935">
    <property type="component" value="Unassembled WGS sequence"/>
</dbReference>
<dbReference type="NCBIfam" id="NF041438">
    <property type="entry name" value="SepM_fam_S16"/>
    <property type="match status" value="1"/>
</dbReference>
<dbReference type="GO" id="GO:0006508">
    <property type="term" value="P:proteolysis"/>
    <property type="evidence" value="ECO:0007669"/>
    <property type="project" value="UniProtKB-KW"/>
</dbReference>
<feature type="active site" evidence="1">
    <location>
        <position position="289"/>
    </location>
</feature>
<comment type="similarity">
    <text evidence="1">Belongs to the peptidase S16 family.</text>
</comment>
<dbReference type="AlphaFoldDB" id="A0A1H3MJQ3"/>
<keyword evidence="1" id="KW-0720">Serine protease</keyword>
<keyword evidence="2" id="KW-0812">Transmembrane</keyword>
<dbReference type="InterPro" id="IPR036034">
    <property type="entry name" value="PDZ_sf"/>
</dbReference>
<dbReference type="GO" id="GO:0005524">
    <property type="term" value="F:ATP binding"/>
    <property type="evidence" value="ECO:0007669"/>
    <property type="project" value="InterPro"/>
</dbReference>
<dbReference type="Gene3D" id="3.30.230.10">
    <property type="match status" value="1"/>
</dbReference>
<feature type="domain" description="Lon proteolytic" evidence="4">
    <location>
        <begin position="240"/>
        <end position="346"/>
    </location>
</feature>